<dbReference type="InterPro" id="IPR036388">
    <property type="entry name" value="WH-like_DNA-bd_sf"/>
</dbReference>
<comment type="caution">
    <text evidence="1">The sequence shown here is derived from an EMBL/GenBank/DDBJ whole genome shotgun (WGS) entry which is preliminary data.</text>
</comment>
<dbReference type="InterPro" id="IPR036390">
    <property type="entry name" value="WH_DNA-bd_sf"/>
</dbReference>
<organism evidence="1 2">
    <name type="scientific">Candidatus Carbonibacillus altaicus</name>
    <dbReference type="NCBI Taxonomy" id="2163959"/>
    <lineage>
        <taxon>Bacteria</taxon>
        <taxon>Bacillati</taxon>
        <taxon>Bacillota</taxon>
        <taxon>Bacilli</taxon>
        <taxon>Bacillales</taxon>
        <taxon>Candidatus Carbonibacillus</taxon>
    </lineage>
</organism>
<dbReference type="AlphaFoldDB" id="A0A2R6XZ41"/>
<accession>A0A2R6XZ41</accession>
<gene>
    <name evidence="1" type="ORF">BSOLF_1720</name>
</gene>
<evidence type="ECO:0000313" key="1">
    <source>
        <dbReference type="EMBL" id="PTQ55672.1"/>
    </source>
</evidence>
<dbReference type="SUPFAM" id="SSF46785">
    <property type="entry name" value="Winged helix' DNA-binding domain"/>
    <property type="match status" value="1"/>
</dbReference>
<reference evidence="2" key="1">
    <citation type="journal article" date="2018" name="Sci. Rep.">
        <title>Lignite coal burning seam in the remote Altai Mountains harbors a hydrogen-driven thermophilic microbial community.</title>
        <authorList>
            <person name="Kadnikov V.V."/>
            <person name="Mardanov A.V."/>
            <person name="Ivasenko D.A."/>
            <person name="Antsiferov D.V."/>
            <person name="Beletsky A.V."/>
            <person name="Karnachuk O.V."/>
            <person name="Ravin N.V."/>
        </authorList>
    </citation>
    <scope>NUCLEOTIDE SEQUENCE [LARGE SCALE GENOMIC DNA]</scope>
</reference>
<dbReference type="Gene3D" id="1.10.10.10">
    <property type="entry name" value="Winged helix-like DNA-binding domain superfamily/Winged helix DNA-binding domain"/>
    <property type="match status" value="1"/>
</dbReference>
<dbReference type="EMBL" id="PEBX01000084">
    <property type="protein sequence ID" value="PTQ55672.1"/>
    <property type="molecule type" value="Genomic_DNA"/>
</dbReference>
<proteinExistence type="predicted"/>
<sequence>MPRQKLRRVHQRDIDILYTLYRARALSSKHIGEMFYSHINRARERLKQLREMGWINYYPYYNKTMYHITDKGLSILREHIDVDEKEKAYNVMISSKRMRAYQHFSNIIASTYKHGWDFEDSRIIKESLSLPTAAYIQGALITPTLEKYPVFVVNSQSTVPTINGVLREINSITSARGALLIVSGEDTFMRIIDHPAIPRFMIPVHILPSAYARRVLPCILPFSEHSHKYDLVSTQEENCPYRYQGNCVTELITFTHSNLIRVRYGTPSGEVWAAEETMSLIRNVTGKYPDKVVNIPCASSP</sequence>
<name>A0A2R6XZ41_9BACL</name>
<protein>
    <submittedName>
        <fullName evidence="1">Uncharacterized protein</fullName>
    </submittedName>
</protein>
<dbReference type="Proteomes" id="UP000244338">
    <property type="component" value="Unassembled WGS sequence"/>
</dbReference>
<evidence type="ECO:0000313" key="2">
    <source>
        <dbReference type="Proteomes" id="UP000244338"/>
    </source>
</evidence>